<keyword evidence="5" id="KW-1133">Transmembrane helix</keyword>
<name>A0A8B7RM09_HIPAR</name>
<dbReference type="InterPro" id="IPR051755">
    <property type="entry name" value="Ig-like_CS_Receptor"/>
</dbReference>
<dbReference type="PROSITE" id="PS50835">
    <property type="entry name" value="IG_LIKE"/>
    <property type="match status" value="1"/>
</dbReference>
<evidence type="ECO:0000256" key="1">
    <source>
        <dbReference type="ARBA" id="ARBA00022729"/>
    </source>
</evidence>
<dbReference type="KEGG" id="hai:109384421"/>
<evidence type="ECO:0000313" key="8">
    <source>
        <dbReference type="Proteomes" id="UP000694851"/>
    </source>
</evidence>
<proteinExistence type="predicted"/>
<dbReference type="InterPro" id="IPR036179">
    <property type="entry name" value="Ig-like_dom_sf"/>
</dbReference>
<keyword evidence="2" id="KW-1015">Disulfide bond</keyword>
<evidence type="ECO:0000256" key="5">
    <source>
        <dbReference type="SAM" id="Phobius"/>
    </source>
</evidence>
<dbReference type="RefSeq" id="XP_019501298.1">
    <property type="nucleotide sequence ID" value="XM_019645753.1"/>
</dbReference>
<dbReference type="GeneID" id="109384421"/>
<evidence type="ECO:0000313" key="9">
    <source>
        <dbReference type="RefSeq" id="XP_019501298.1"/>
    </source>
</evidence>
<feature type="transmembrane region" description="Helical" evidence="5">
    <location>
        <begin position="164"/>
        <end position="185"/>
    </location>
</feature>
<dbReference type="InterPro" id="IPR007110">
    <property type="entry name" value="Ig-like_dom"/>
</dbReference>
<dbReference type="InterPro" id="IPR013783">
    <property type="entry name" value="Ig-like_fold"/>
</dbReference>
<accession>A0A8B7RM09</accession>
<keyword evidence="4" id="KW-0393">Immunoglobulin domain</keyword>
<keyword evidence="5" id="KW-0472">Membrane</keyword>
<dbReference type="Pfam" id="PF07686">
    <property type="entry name" value="V-set"/>
    <property type="match status" value="1"/>
</dbReference>
<evidence type="ECO:0000256" key="2">
    <source>
        <dbReference type="ARBA" id="ARBA00023157"/>
    </source>
</evidence>
<dbReference type="SMART" id="SM00409">
    <property type="entry name" value="IG"/>
    <property type="match status" value="1"/>
</dbReference>
<dbReference type="Proteomes" id="UP000694851">
    <property type="component" value="Unplaced"/>
</dbReference>
<keyword evidence="8" id="KW-1185">Reference proteome</keyword>
<dbReference type="FunFam" id="2.60.40.10:FF:000295">
    <property type="entry name" value="Tyrosine-protein phosphatase non-receptor type substrate 1"/>
    <property type="match status" value="1"/>
</dbReference>
<evidence type="ECO:0000256" key="4">
    <source>
        <dbReference type="ARBA" id="ARBA00023319"/>
    </source>
</evidence>
<dbReference type="InterPro" id="IPR003599">
    <property type="entry name" value="Ig_sub"/>
</dbReference>
<keyword evidence="5" id="KW-0812">Transmembrane</keyword>
<reference evidence="9" key="1">
    <citation type="submission" date="2025-08" db="UniProtKB">
        <authorList>
            <consortium name="RefSeq"/>
        </authorList>
    </citation>
    <scope>IDENTIFICATION</scope>
    <source>
        <tissue evidence="9">Muscle</tissue>
    </source>
</reference>
<evidence type="ECO:0000256" key="6">
    <source>
        <dbReference type="SAM" id="SignalP"/>
    </source>
</evidence>
<dbReference type="InterPro" id="IPR013106">
    <property type="entry name" value="Ig_V-set"/>
</dbReference>
<dbReference type="Gene3D" id="2.60.40.10">
    <property type="entry name" value="Immunoglobulins"/>
    <property type="match status" value="1"/>
</dbReference>
<feature type="chain" id="PRO_5034464057" evidence="6">
    <location>
        <begin position="39"/>
        <end position="191"/>
    </location>
</feature>
<organism evidence="8 9">
    <name type="scientific">Hipposideros armiger</name>
    <name type="common">Great Himalayan leaf-nosed bat</name>
    <dbReference type="NCBI Taxonomy" id="186990"/>
    <lineage>
        <taxon>Eukaryota</taxon>
        <taxon>Metazoa</taxon>
        <taxon>Chordata</taxon>
        <taxon>Craniata</taxon>
        <taxon>Vertebrata</taxon>
        <taxon>Euteleostomi</taxon>
        <taxon>Mammalia</taxon>
        <taxon>Eutheria</taxon>
        <taxon>Laurasiatheria</taxon>
        <taxon>Chiroptera</taxon>
        <taxon>Yinpterochiroptera</taxon>
        <taxon>Rhinolophoidea</taxon>
        <taxon>Hipposideridae</taxon>
        <taxon>Hipposideros</taxon>
    </lineage>
</organism>
<feature type="domain" description="Ig-like" evidence="7">
    <location>
        <begin position="23"/>
        <end position="132"/>
    </location>
</feature>
<evidence type="ECO:0000259" key="7">
    <source>
        <dbReference type="PROSITE" id="PS50835"/>
    </source>
</evidence>
<protein>
    <submittedName>
        <fullName evidence="9">Signal-regulatory protein beta-1-like isoform X1</fullName>
    </submittedName>
</protein>
<keyword evidence="1 6" id="KW-0732">Signal</keyword>
<feature type="signal peptide" evidence="6">
    <location>
        <begin position="1"/>
        <end position="38"/>
    </location>
</feature>
<dbReference type="SUPFAM" id="SSF48726">
    <property type="entry name" value="Immunoglobulin"/>
    <property type="match status" value="1"/>
</dbReference>
<dbReference type="SMART" id="SM00406">
    <property type="entry name" value="IGv"/>
    <property type="match status" value="1"/>
</dbReference>
<gene>
    <name evidence="9" type="primary">LOC109384421</name>
</gene>
<dbReference type="PANTHER" id="PTHR19971">
    <property type="entry name" value="SIGNAL-REGULATORY PROTEIN BETA"/>
    <property type="match status" value="1"/>
</dbReference>
<dbReference type="AlphaFoldDB" id="A0A8B7RM09"/>
<dbReference type="OrthoDB" id="6370831at2759"/>
<sequence>MWTEPPAQASRMTIPASWPRPPPCLLLTLLLGLTGVAGEKELQVIQPERSVSVAAGETATLLCTVTSLLPIGPIQWLRQTETGWELIYSFMQSEGTHLPRVTNASDNTRRNNTDFSIRISNITLADASIYYCAKLWNQDTDNVEFKYGTGTWLTVTGPAMSTEFLTALLLGHKVLLAVGVSAIYVHRKLRA</sequence>
<keyword evidence="3" id="KW-0325">Glycoprotein</keyword>
<evidence type="ECO:0000256" key="3">
    <source>
        <dbReference type="ARBA" id="ARBA00023180"/>
    </source>
</evidence>